<evidence type="ECO:0000313" key="3">
    <source>
        <dbReference type="Proteomes" id="UP000015480"/>
    </source>
</evidence>
<dbReference type="RefSeq" id="WP_020949757.1">
    <property type="nucleotide sequence ID" value="NC_022041.1"/>
</dbReference>
<sequence length="70" mass="7828">MQLAIIPKNQREEIRLSLDDYKGMQLVNLRIWFKADDGEFRPSQKGIAFKAELLPAVLEGLQAAQKGGTA</sequence>
<dbReference type="PATRIC" id="fig|1367847.3.peg.973"/>
<dbReference type="KEGG" id="pami:JCM7686_1010"/>
<dbReference type="Proteomes" id="UP000015480">
    <property type="component" value="Chromosome"/>
</dbReference>
<feature type="domain" description="Transcriptional coactivator p15 (PC4) C-terminal" evidence="1">
    <location>
        <begin position="9"/>
        <end position="59"/>
    </location>
</feature>
<gene>
    <name evidence="2" type="ORF">JCM7686_1010</name>
</gene>
<dbReference type="InterPro" id="IPR009044">
    <property type="entry name" value="ssDNA-bd_transcriptional_reg"/>
</dbReference>
<keyword evidence="3" id="KW-1185">Reference proteome</keyword>
<dbReference type="GO" id="GO:0006355">
    <property type="term" value="P:regulation of DNA-templated transcription"/>
    <property type="evidence" value="ECO:0007669"/>
    <property type="project" value="InterPro"/>
</dbReference>
<reference evidence="2 3" key="1">
    <citation type="journal article" date="2014" name="BMC Genomics">
        <title>Architecture and functions of a multipartite genome of the methylotrophic bacterium Paracoccus aminophilus JCM 7686, containing primary and secondary chromids.</title>
        <authorList>
            <person name="Dziewit L."/>
            <person name="Czarnecki J."/>
            <person name="Wibberg D."/>
            <person name="Radlinska M."/>
            <person name="Mrozek P."/>
            <person name="Szymczak M."/>
            <person name="Schluter A."/>
            <person name="Puhler A."/>
            <person name="Bartosik D."/>
        </authorList>
    </citation>
    <scope>NUCLEOTIDE SEQUENCE [LARGE SCALE GENOMIC DNA]</scope>
    <source>
        <strain evidence="2">JCM 7686</strain>
    </source>
</reference>
<proteinExistence type="predicted"/>
<protein>
    <recommendedName>
        <fullName evidence="1">Transcriptional coactivator p15 (PC4) C-terminal domain-containing protein</fullName>
    </recommendedName>
</protein>
<organism evidence="2 3">
    <name type="scientific">Paracoccus aminophilus JCM 7686</name>
    <dbReference type="NCBI Taxonomy" id="1367847"/>
    <lineage>
        <taxon>Bacteria</taxon>
        <taxon>Pseudomonadati</taxon>
        <taxon>Pseudomonadota</taxon>
        <taxon>Alphaproteobacteria</taxon>
        <taxon>Rhodobacterales</taxon>
        <taxon>Paracoccaceae</taxon>
        <taxon>Paracoccus</taxon>
    </lineage>
</organism>
<dbReference type="AlphaFoldDB" id="S5XLN2"/>
<dbReference type="GO" id="GO:0003677">
    <property type="term" value="F:DNA binding"/>
    <property type="evidence" value="ECO:0007669"/>
    <property type="project" value="InterPro"/>
</dbReference>
<dbReference type="Gene3D" id="2.30.31.10">
    <property type="entry name" value="Transcriptional Coactivator Pc4, Chain A"/>
    <property type="match status" value="1"/>
</dbReference>
<dbReference type="HOGENOM" id="CLU_104273_4_3_5"/>
<dbReference type="OrthoDB" id="47316at2"/>
<dbReference type="SUPFAM" id="SSF54447">
    <property type="entry name" value="ssDNA-binding transcriptional regulator domain"/>
    <property type="match status" value="1"/>
</dbReference>
<name>S5XLN2_PARAH</name>
<dbReference type="EMBL" id="CP006650">
    <property type="protein sequence ID" value="AGT08119.1"/>
    <property type="molecule type" value="Genomic_DNA"/>
</dbReference>
<accession>S5XLN2</accession>
<dbReference type="InterPro" id="IPR003173">
    <property type="entry name" value="PC4_C"/>
</dbReference>
<evidence type="ECO:0000313" key="2">
    <source>
        <dbReference type="EMBL" id="AGT08119.1"/>
    </source>
</evidence>
<evidence type="ECO:0000259" key="1">
    <source>
        <dbReference type="Pfam" id="PF02229"/>
    </source>
</evidence>
<dbReference type="eggNOG" id="ENOG50301S0">
    <property type="taxonomic scope" value="Bacteria"/>
</dbReference>
<dbReference type="Pfam" id="PF02229">
    <property type="entry name" value="PC4"/>
    <property type="match status" value="1"/>
</dbReference>